<dbReference type="InterPro" id="IPR000160">
    <property type="entry name" value="GGDEF_dom"/>
</dbReference>
<accession>A0A2T5BHZ6</accession>
<dbReference type="SMART" id="SM00052">
    <property type="entry name" value="EAL"/>
    <property type="match status" value="1"/>
</dbReference>
<evidence type="ECO:0000259" key="4">
    <source>
        <dbReference type="PROSITE" id="PS51371"/>
    </source>
</evidence>
<dbReference type="PROSITE" id="PS50883">
    <property type="entry name" value="EAL"/>
    <property type="match status" value="1"/>
</dbReference>
<dbReference type="SUPFAM" id="SSF54631">
    <property type="entry name" value="CBS-domain pair"/>
    <property type="match status" value="1"/>
</dbReference>
<dbReference type="CDD" id="cd01949">
    <property type="entry name" value="GGDEF"/>
    <property type="match status" value="1"/>
</dbReference>
<dbReference type="InterPro" id="IPR001633">
    <property type="entry name" value="EAL_dom"/>
</dbReference>
<dbReference type="InterPro" id="IPR050706">
    <property type="entry name" value="Cyclic-di-GMP_PDE-like"/>
</dbReference>
<keyword evidence="1" id="KW-0129">CBS domain</keyword>
<feature type="domain" description="GGDEF" evidence="3">
    <location>
        <begin position="441"/>
        <end position="600"/>
    </location>
</feature>
<evidence type="ECO:0000256" key="1">
    <source>
        <dbReference type="PROSITE-ProRule" id="PRU00703"/>
    </source>
</evidence>
<evidence type="ECO:0000313" key="6">
    <source>
        <dbReference type="Proteomes" id="UP000241247"/>
    </source>
</evidence>
<gene>
    <name evidence="5" type="ORF">C7449_101233</name>
</gene>
<dbReference type="InterPro" id="IPR035919">
    <property type="entry name" value="EAL_sf"/>
</dbReference>
<reference evidence="5 6" key="1">
    <citation type="submission" date="2018-04" db="EMBL/GenBank/DDBJ databases">
        <title>Genomic Encyclopedia of Type Strains, Phase IV (KMG-IV): sequencing the most valuable type-strain genomes for metagenomic binning, comparative biology and taxonomic classification.</title>
        <authorList>
            <person name="Goeker M."/>
        </authorList>
    </citation>
    <scope>NUCLEOTIDE SEQUENCE [LARGE SCALE GENOMIC DNA]</scope>
    <source>
        <strain evidence="5 6">DSM 7138</strain>
    </source>
</reference>
<dbReference type="SUPFAM" id="SSF55073">
    <property type="entry name" value="Nucleotide cyclase"/>
    <property type="match status" value="1"/>
</dbReference>
<evidence type="ECO:0000259" key="3">
    <source>
        <dbReference type="PROSITE" id="PS50887"/>
    </source>
</evidence>
<dbReference type="Pfam" id="PF00571">
    <property type="entry name" value="CBS"/>
    <property type="match status" value="1"/>
</dbReference>
<dbReference type="GO" id="GO:0071111">
    <property type="term" value="F:cyclic-guanylate-specific phosphodiesterase activity"/>
    <property type="evidence" value="ECO:0007669"/>
    <property type="project" value="InterPro"/>
</dbReference>
<feature type="domain" description="CBS" evidence="4">
    <location>
        <begin position="280"/>
        <end position="342"/>
    </location>
</feature>
<dbReference type="EMBL" id="PZZZ01000001">
    <property type="protein sequence ID" value="PTM98568.1"/>
    <property type="molecule type" value="Genomic_DNA"/>
</dbReference>
<dbReference type="InterPro" id="IPR029787">
    <property type="entry name" value="Nucleotide_cyclase"/>
</dbReference>
<dbReference type="InterPro" id="IPR046342">
    <property type="entry name" value="CBS_dom_sf"/>
</dbReference>
<dbReference type="Gene3D" id="3.30.70.270">
    <property type="match status" value="1"/>
</dbReference>
<dbReference type="Pfam" id="PF00990">
    <property type="entry name" value="GGDEF"/>
    <property type="match status" value="1"/>
</dbReference>
<dbReference type="CDD" id="cd01948">
    <property type="entry name" value="EAL"/>
    <property type="match status" value="1"/>
</dbReference>
<dbReference type="Gene3D" id="3.20.20.450">
    <property type="entry name" value="EAL domain"/>
    <property type="match status" value="1"/>
</dbReference>
<name>A0A2T5BHZ6_MYCDI</name>
<dbReference type="PROSITE" id="PS51371">
    <property type="entry name" value="CBS"/>
    <property type="match status" value="1"/>
</dbReference>
<organism evidence="5 6">
    <name type="scientific">Mycoplana dimorpha</name>
    <dbReference type="NCBI Taxonomy" id="28320"/>
    <lineage>
        <taxon>Bacteria</taxon>
        <taxon>Pseudomonadati</taxon>
        <taxon>Pseudomonadota</taxon>
        <taxon>Alphaproteobacteria</taxon>
        <taxon>Hyphomicrobiales</taxon>
        <taxon>Rhizobiaceae</taxon>
        <taxon>Mycoplana</taxon>
    </lineage>
</organism>
<dbReference type="Pfam" id="PF00563">
    <property type="entry name" value="EAL"/>
    <property type="match status" value="1"/>
</dbReference>
<sequence length="600" mass="66291">MPAAAELLAVRRFGDDELLTFAKLVVETAFQPIVEAASGAVFGYESLIRGHDRLGFESPVELLDRAHQAGQLLALEHMVNSRSLAAFATLPDFARRTLFINLDSRLVAEASDVVDRLSSHLKRAGIPASSICFEISERFDHAGMPEFGTLLGRLRQEGFKLAIDDFGVGHSGMKVLCDHAVDYLKIDRYFVAGIDADARKRHLVRNMVDAAHVLGIRVVAEGVETEAEFVACRDAGCDLMQGWYIARPQTDLSALQAVYAPVARARAARRGSGSFDSILIRRQIEHLPAVRENASLESVFEQFRKDPTRTFFPVLNANDEPRGILHEYHVKELSYHPFGRDLLKNKLYQKSLSHFATMAPVADLDTPAERLLAIFADMGGSECVILTENMRYAGILSASSLLKIISEKQLKAAEDQNPLTGLPGNRSIHDYLQDRALDGDQARHFCYFDFDNFKPFNDHYGFQMGDRAILLFASLLRRHFVGGDMFIGHLGGDDFFAGVSGGDETTVTALLESLLADFAREARDLYAVEDLQAGRIQGHDRDGNRRDFPLMRCSAVVVCVAEGELVLDPQQISARIAALKGQAKSSERGIVFCSGQRDAA</sequence>
<feature type="domain" description="EAL" evidence="2">
    <location>
        <begin position="7"/>
        <end position="262"/>
    </location>
</feature>
<proteinExistence type="predicted"/>
<evidence type="ECO:0000259" key="2">
    <source>
        <dbReference type="PROSITE" id="PS50883"/>
    </source>
</evidence>
<dbReference type="SUPFAM" id="SSF141868">
    <property type="entry name" value="EAL domain-like"/>
    <property type="match status" value="1"/>
</dbReference>
<dbReference type="Proteomes" id="UP000241247">
    <property type="component" value="Unassembled WGS sequence"/>
</dbReference>
<dbReference type="SMART" id="SM00267">
    <property type="entry name" value="GGDEF"/>
    <property type="match status" value="1"/>
</dbReference>
<evidence type="ECO:0000313" key="5">
    <source>
        <dbReference type="EMBL" id="PTM98568.1"/>
    </source>
</evidence>
<comment type="caution">
    <text evidence="5">The sequence shown here is derived from an EMBL/GenBank/DDBJ whole genome shotgun (WGS) entry which is preliminary data.</text>
</comment>
<dbReference type="InterPro" id="IPR000644">
    <property type="entry name" value="CBS_dom"/>
</dbReference>
<dbReference type="PANTHER" id="PTHR33121:SF76">
    <property type="entry name" value="SIGNALING PROTEIN"/>
    <property type="match status" value="1"/>
</dbReference>
<dbReference type="InterPro" id="IPR043128">
    <property type="entry name" value="Rev_trsase/Diguanyl_cyclase"/>
</dbReference>
<dbReference type="AlphaFoldDB" id="A0A2T5BHZ6"/>
<dbReference type="PROSITE" id="PS50887">
    <property type="entry name" value="GGDEF"/>
    <property type="match status" value="1"/>
</dbReference>
<keyword evidence="6" id="KW-1185">Reference proteome</keyword>
<dbReference type="OrthoDB" id="1673646at2"/>
<dbReference type="NCBIfam" id="TIGR00254">
    <property type="entry name" value="GGDEF"/>
    <property type="match status" value="1"/>
</dbReference>
<dbReference type="PANTHER" id="PTHR33121">
    <property type="entry name" value="CYCLIC DI-GMP PHOSPHODIESTERASE PDEF"/>
    <property type="match status" value="1"/>
</dbReference>
<protein>
    <submittedName>
        <fullName evidence="5">Diguanylate cyclase/phosphodiesterase</fullName>
    </submittedName>
</protein>